<dbReference type="SUPFAM" id="SSF56300">
    <property type="entry name" value="Metallo-dependent phosphatases"/>
    <property type="match status" value="1"/>
</dbReference>
<dbReference type="InterPro" id="IPR029052">
    <property type="entry name" value="Metallo-depent_PP-like"/>
</dbReference>
<dbReference type="AlphaFoldDB" id="A0A6S6ZUU5"/>
<proteinExistence type="predicted"/>
<keyword evidence="3" id="KW-0378">Hydrolase</keyword>
<dbReference type="GO" id="GO:0004115">
    <property type="term" value="F:3',5'-cyclic-AMP phosphodiesterase activity"/>
    <property type="evidence" value="ECO:0007669"/>
    <property type="project" value="UniProtKB-EC"/>
</dbReference>
<reference evidence="3 4" key="1">
    <citation type="submission" date="2020-04" db="EMBL/GenBank/DDBJ databases">
        <authorList>
            <person name="De Canck E."/>
        </authorList>
    </citation>
    <scope>NUCLEOTIDE SEQUENCE [LARGE SCALE GENOMIC DNA]</scope>
    <source>
        <strain evidence="3 4">LMG 3441</strain>
    </source>
</reference>
<dbReference type="InterPro" id="IPR004843">
    <property type="entry name" value="Calcineurin-like_PHP"/>
</dbReference>
<accession>A0A6S6ZUU5</accession>
<keyword evidence="4" id="KW-1185">Reference proteome</keyword>
<evidence type="ECO:0000259" key="1">
    <source>
        <dbReference type="Pfam" id="PF00149"/>
    </source>
</evidence>
<dbReference type="EMBL" id="CADIJQ010000001">
    <property type="protein sequence ID" value="CAB3662984.1"/>
    <property type="molecule type" value="Genomic_DNA"/>
</dbReference>
<name>A0A6S6ZUU5_9BURK</name>
<dbReference type="Gene3D" id="3.60.21.10">
    <property type="match status" value="1"/>
</dbReference>
<dbReference type="InterPro" id="IPR045533">
    <property type="entry name" value="GAAD"/>
</dbReference>
<evidence type="ECO:0000313" key="3">
    <source>
        <dbReference type="EMBL" id="CAB3662984.1"/>
    </source>
</evidence>
<dbReference type="Pfam" id="PF00149">
    <property type="entry name" value="Metallophos"/>
    <property type="match status" value="1"/>
</dbReference>
<dbReference type="Pfam" id="PF19976">
    <property type="entry name" value="GAAD"/>
    <property type="match status" value="1"/>
</dbReference>
<dbReference type="EC" id="3.1.4.53" evidence="3"/>
<dbReference type="InterPro" id="IPR051158">
    <property type="entry name" value="Metallophosphoesterase_sf"/>
</dbReference>
<dbReference type="RefSeq" id="WP_175168767.1">
    <property type="nucleotide sequence ID" value="NZ_CADIJQ010000001.1"/>
</dbReference>
<organism evidence="3 4">
    <name type="scientific">Achromobacter kerstersii</name>
    <dbReference type="NCBI Taxonomy" id="1353890"/>
    <lineage>
        <taxon>Bacteria</taxon>
        <taxon>Pseudomonadati</taxon>
        <taxon>Pseudomonadota</taxon>
        <taxon>Betaproteobacteria</taxon>
        <taxon>Burkholderiales</taxon>
        <taxon>Alcaligenaceae</taxon>
        <taxon>Achromobacter</taxon>
    </lineage>
</organism>
<protein>
    <submittedName>
        <fullName evidence="3">3',5'-cyclic adenosine monophosphate phosphodiesterase CpdA</fullName>
        <ecNumber evidence="3">3.1.4.53</ecNumber>
    </submittedName>
</protein>
<sequence>MSAIFVHISDIHFGQEKDQRVHIHNDVKKQLIVDAKRVVKDHLKANAAAILVTGDIAYSGVEEQFKVAGEWLDALAAAVGCPQNQVQMVPGNHDLDRNKTSRSAQHLLDLIRAGGPADYEEVMNNSTDRAALFARFEDYERFCWGYRCELNGEAKAATNLQITLAPGRSIRFIRMNSSLLCTGKERDDEPELVLGERQFIIDRDDGVENIVLIHHPLNWYKDSGDVKTYMDSRARVLITGHEHHPNVTVKQVGEDADLMMLAAGATVPFKSNEVYTFTYNVIEFEWDPDDDDLIVTMHPRAWDPKGTCFVADNKRLGGAQPQYKVRCPNFKLAPRPPVVEEEAKAAAGGAATGIASPPLVELVPAEVDEGEVAEMPPTVEGYGPIELRFFRDLLEGERLRILITLDAVPHDSDERMNRGLQRKLLEWLAREGKLSDVERLMNEYMEERTKKET</sequence>
<feature type="domain" description="GTPase-associated adaptor" evidence="2">
    <location>
        <begin position="387"/>
        <end position="443"/>
    </location>
</feature>
<dbReference type="PANTHER" id="PTHR31302:SF0">
    <property type="entry name" value="TRANSMEMBRANE PROTEIN WITH METALLOPHOSPHOESTERASE DOMAIN"/>
    <property type="match status" value="1"/>
</dbReference>
<dbReference type="PANTHER" id="PTHR31302">
    <property type="entry name" value="TRANSMEMBRANE PROTEIN WITH METALLOPHOSPHOESTERASE DOMAIN-RELATED"/>
    <property type="match status" value="1"/>
</dbReference>
<feature type="domain" description="Calcineurin-like phosphoesterase" evidence="1">
    <location>
        <begin position="5"/>
        <end position="245"/>
    </location>
</feature>
<evidence type="ECO:0000313" key="4">
    <source>
        <dbReference type="Proteomes" id="UP000494269"/>
    </source>
</evidence>
<gene>
    <name evidence="3" type="primary">cpdA_2</name>
    <name evidence="3" type="ORF">LMG3441_00659</name>
</gene>
<dbReference type="Proteomes" id="UP000494269">
    <property type="component" value="Unassembled WGS sequence"/>
</dbReference>
<evidence type="ECO:0000259" key="2">
    <source>
        <dbReference type="Pfam" id="PF19976"/>
    </source>
</evidence>